<name>A0A6C0HZ22_9ZZZZ</name>
<sequence length="137" mass="16488">MSVNSNDKNNGEFVEVDLANDEYSQYYEKYSNTIKNIKNIKDVVDPTYVYRNEKTIDSSTKKEKQEKQEKQEKEKQEEKEKEEKEEEEEKEYVLTPEEKEMLLYYEIEQEYYATLEFLDGQDDYGYGSNYNGGYDSY</sequence>
<accession>A0A6C0HZ22</accession>
<organism evidence="2">
    <name type="scientific">viral metagenome</name>
    <dbReference type="NCBI Taxonomy" id="1070528"/>
    <lineage>
        <taxon>unclassified sequences</taxon>
        <taxon>metagenomes</taxon>
        <taxon>organismal metagenomes</taxon>
    </lineage>
</organism>
<dbReference type="AlphaFoldDB" id="A0A6C0HZ22"/>
<dbReference type="EMBL" id="MN740032">
    <property type="protein sequence ID" value="QHT85103.1"/>
    <property type="molecule type" value="Genomic_DNA"/>
</dbReference>
<feature type="compositionally biased region" description="Basic and acidic residues" evidence="1">
    <location>
        <begin position="51"/>
        <end position="82"/>
    </location>
</feature>
<proteinExistence type="predicted"/>
<feature type="region of interest" description="Disordered" evidence="1">
    <location>
        <begin position="51"/>
        <end position="93"/>
    </location>
</feature>
<protein>
    <submittedName>
        <fullName evidence="2">Uncharacterized protein</fullName>
    </submittedName>
</protein>
<evidence type="ECO:0000313" key="2">
    <source>
        <dbReference type="EMBL" id="QHT85103.1"/>
    </source>
</evidence>
<evidence type="ECO:0000256" key="1">
    <source>
        <dbReference type="SAM" id="MobiDB-lite"/>
    </source>
</evidence>
<reference evidence="2" key="1">
    <citation type="journal article" date="2020" name="Nature">
        <title>Giant virus diversity and host interactions through global metagenomics.</title>
        <authorList>
            <person name="Schulz F."/>
            <person name="Roux S."/>
            <person name="Paez-Espino D."/>
            <person name="Jungbluth S."/>
            <person name="Walsh D.A."/>
            <person name="Denef V.J."/>
            <person name="McMahon K.D."/>
            <person name="Konstantinidis K.T."/>
            <person name="Eloe-Fadrosh E.A."/>
            <person name="Kyrpides N.C."/>
            <person name="Woyke T."/>
        </authorList>
    </citation>
    <scope>NUCLEOTIDE SEQUENCE</scope>
    <source>
        <strain evidence="2">GVMAG-M-3300023184-178</strain>
    </source>
</reference>